<evidence type="ECO:0000256" key="2">
    <source>
        <dbReference type="ARBA" id="ARBA00022908"/>
    </source>
</evidence>
<evidence type="ECO:0000259" key="6">
    <source>
        <dbReference type="PROSITE" id="PS51898"/>
    </source>
</evidence>
<evidence type="ECO:0000256" key="4">
    <source>
        <dbReference type="ARBA" id="ARBA00023172"/>
    </source>
</evidence>
<evidence type="ECO:0000313" key="9">
    <source>
        <dbReference type="Proteomes" id="UP001597252"/>
    </source>
</evidence>
<evidence type="ECO:0000256" key="5">
    <source>
        <dbReference type="PROSITE-ProRule" id="PRU01248"/>
    </source>
</evidence>
<dbReference type="PANTHER" id="PTHR30629">
    <property type="entry name" value="PROPHAGE INTEGRASE"/>
    <property type="match status" value="1"/>
</dbReference>
<dbReference type="Gene3D" id="1.10.443.10">
    <property type="entry name" value="Intergrase catalytic core"/>
    <property type="match status" value="1"/>
</dbReference>
<dbReference type="Pfam" id="PF14659">
    <property type="entry name" value="Phage_int_SAM_3"/>
    <property type="match status" value="1"/>
</dbReference>
<sequence>MPTYKKYELKPKKDAKGNLKKPEVRWLVKGYLGEDPKTGIPKYTTLRGYLKQADAKNAFDDALYKFKHSERHDSHKFTIDEAYNKWIKTHASEIRPTTMREYKSAYNNNIKPHLGGYFVGAITPMDVQEWINSLTVTGRTPKGVLTMIMDYAVIMGWVQVNPCLAAKLPRGKRTYAVTKDKRYTLKEAQHFIAVLNSKASKCPETWERRRVLLTLVLATGMRRGEVVGLKWCDVDFNRSLLHIKRAIQDTADGEVVGDTKTETSSRTIVLSPDVTKMLAQWCVTQARDLLAEGREISSNQWLFTGQAADGHLSLSTPWEWMKALADKSDLRQISLHGLRHTKATLLAQAEVDVTSIAAILGHSSIDTTTRIYIHPTHEGQSEAEEVYSKLFK</sequence>
<protein>
    <submittedName>
        <fullName evidence="8">Tyrosine-type recombinase/integrase</fullName>
    </submittedName>
</protein>
<dbReference type="CDD" id="cd01189">
    <property type="entry name" value="INT_ICEBs1_C_like"/>
    <property type="match status" value="1"/>
</dbReference>
<dbReference type="PROSITE" id="PS51898">
    <property type="entry name" value="TYR_RECOMBINASE"/>
    <property type="match status" value="1"/>
</dbReference>
<dbReference type="RefSeq" id="WP_125751408.1">
    <property type="nucleotide sequence ID" value="NZ_JBHTON010000028.1"/>
</dbReference>
<evidence type="ECO:0000256" key="3">
    <source>
        <dbReference type="ARBA" id="ARBA00023125"/>
    </source>
</evidence>
<dbReference type="PROSITE" id="PS51900">
    <property type="entry name" value="CB"/>
    <property type="match status" value="1"/>
</dbReference>
<dbReference type="PANTHER" id="PTHR30629:SF2">
    <property type="entry name" value="PROPHAGE INTEGRASE INTS-RELATED"/>
    <property type="match status" value="1"/>
</dbReference>
<organism evidence="8 9">
    <name type="scientific">Lacticaseibacillus baoqingensis</name>
    <dbReference type="NCBI Taxonomy" id="2486013"/>
    <lineage>
        <taxon>Bacteria</taxon>
        <taxon>Bacillati</taxon>
        <taxon>Bacillota</taxon>
        <taxon>Bacilli</taxon>
        <taxon>Lactobacillales</taxon>
        <taxon>Lactobacillaceae</taxon>
        <taxon>Lacticaseibacillus</taxon>
    </lineage>
</organism>
<dbReference type="InterPro" id="IPR004107">
    <property type="entry name" value="Integrase_SAM-like_N"/>
</dbReference>
<name>A0ABW4E907_9LACO</name>
<feature type="domain" description="Tyr recombinase" evidence="6">
    <location>
        <begin position="178"/>
        <end position="385"/>
    </location>
</feature>
<dbReference type="InterPro" id="IPR044068">
    <property type="entry name" value="CB"/>
</dbReference>
<comment type="similarity">
    <text evidence="1">Belongs to the 'phage' integrase family.</text>
</comment>
<dbReference type="Proteomes" id="UP001597252">
    <property type="component" value="Unassembled WGS sequence"/>
</dbReference>
<feature type="domain" description="Core-binding (CB)" evidence="7">
    <location>
        <begin position="77"/>
        <end position="153"/>
    </location>
</feature>
<keyword evidence="3 5" id="KW-0238">DNA-binding</keyword>
<dbReference type="Pfam" id="PF00589">
    <property type="entry name" value="Phage_integrase"/>
    <property type="match status" value="1"/>
</dbReference>
<keyword evidence="9" id="KW-1185">Reference proteome</keyword>
<evidence type="ECO:0000313" key="8">
    <source>
        <dbReference type="EMBL" id="MFD1485329.1"/>
    </source>
</evidence>
<dbReference type="InterPro" id="IPR002104">
    <property type="entry name" value="Integrase_catalytic"/>
</dbReference>
<comment type="caution">
    <text evidence="8">The sequence shown here is derived from an EMBL/GenBank/DDBJ whole genome shotgun (WGS) entry which is preliminary data.</text>
</comment>
<accession>A0ABW4E907</accession>
<dbReference type="SUPFAM" id="SSF56349">
    <property type="entry name" value="DNA breaking-rejoining enzymes"/>
    <property type="match status" value="1"/>
</dbReference>
<dbReference type="InterPro" id="IPR010998">
    <property type="entry name" value="Integrase_recombinase_N"/>
</dbReference>
<dbReference type="InterPro" id="IPR050808">
    <property type="entry name" value="Phage_Integrase"/>
</dbReference>
<dbReference type="InterPro" id="IPR013762">
    <property type="entry name" value="Integrase-like_cat_sf"/>
</dbReference>
<dbReference type="Gene3D" id="1.10.150.130">
    <property type="match status" value="1"/>
</dbReference>
<keyword evidence="4" id="KW-0233">DNA recombination</keyword>
<proteinExistence type="inferred from homology"/>
<evidence type="ECO:0000256" key="1">
    <source>
        <dbReference type="ARBA" id="ARBA00008857"/>
    </source>
</evidence>
<dbReference type="EMBL" id="JBHTON010000028">
    <property type="protein sequence ID" value="MFD1485329.1"/>
    <property type="molecule type" value="Genomic_DNA"/>
</dbReference>
<gene>
    <name evidence="8" type="ORF">ACFQ5J_08815</name>
</gene>
<dbReference type="InterPro" id="IPR011010">
    <property type="entry name" value="DNA_brk_join_enz"/>
</dbReference>
<keyword evidence="2" id="KW-0229">DNA integration</keyword>
<reference evidence="9" key="1">
    <citation type="journal article" date="2019" name="Int. J. Syst. Evol. Microbiol.">
        <title>The Global Catalogue of Microorganisms (GCM) 10K type strain sequencing project: providing services to taxonomists for standard genome sequencing and annotation.</title>
        <authorList>
            <consortium name="The Broad Institute Genomics Platform"/>
            <consortium name="The Broad Institute Genome Sequencing Center for Infectious Disease"/>
            <person name="Wu L."/>
            <person name="Ma J."/>
        </authorList>
    </citation>
    <scope>NUCLEOTIDE SEQUENCE [LARGE SCALE GENOMIC DNA]</scope>
    <source>
        <strain evidence="9">CCM 8903</strain>
    </source>
</reference>
<evidence type="ECO:0000259" key="7">
    <source>
        <dbReference type="PROSITE" id="PS51900"/>
    </source>
</evidence>